<dbReference type="GeneID" id="42047947"/>
<keyword evidence="3" id="KW-1185">Reference proteome</keyword>
<keyword evidence="1" id="KW-0812">Transmembrane</keyword>
<evidence type="ECO:0000256" key="1">
    <source>
        <dbReference type="SAM" id="Phobius"/>
    </source>
</evidence>
<comment type="caution">
    <text evidence="2">The sequence shown here is derived from an EMBL/GenBank/DDBJ whole genome shotgun (WGS) entry which is preliminary data.</text>
</comment>
<evidence type="ECO:0000313" key="2">
    <source>
        <dbReference type="EMBL" id="CZR36678.1"/>
    </source>
</evidence>
<name>A0A1L7V776_FUSPR</name>
<dbReference type="EMBL" id="FJOF01000002">
    <property type="protein sequence ID" value="CZR36678.1"/>
    <property type="molecule type" value="Genomic_DNA"/>
</dbReference>
<dbReference type="VEuPathDB" id="FungiDB:FPRO_03062"/>
<sequence>MARRSGIPQERLHQWVTCRYWRKAYQRELNGIFMFLTIRIFTLTFADRLTPARALESNSVT</sequence>
<gene>
    <name evidence="2" type="ORF">FPRO_03062</name>
</gene>
<keyword evidence="1" id="KW-1133">Transmembrane helix</keyword>
<keyword evidence="1" id="KW-0472">Membrane</keyword>
<feature type="transmembrane region" description="Helical" evidence="1">
    <location>
        <begin position="29"/>
        <end position="46"/>
    </location>
</feature>
<protein>
    <submittedName>
        <fullName evidence="2">Uncharacterized protein</fullName>
    </submittedName>
</protein>
<reference evidence="3" key="1">
    <citation type="journal article" date="2016" name="Genome Biol. Evol.">
        <title>Comparative 'omics' of the Fusarium fujikuroi species complex highlights differences in genetic potential and metabolite synthesis.</title>
        <authorList>
            <person name="Niehaus E.-M."/>
            <person name="Muensterkoetter M."/>
            <person name="Proctor R.H."/>
            <person name="Brown D.W."/>
            <person name="Sharon A."/>
            <person name="Idan Y."/>
            <person name="Oren-Young L."/>
            <person name="Sieber C.M."/>
            <person name="Novak O."/>
            <person name="Pencik A."/>
            <person name="Tarkowska D."/>
            <person name="Hromadova K."/>
            <person name="Freeman S."/>
            <person name="Maymon M."/>
            <person name="Elazar M."/>
            <person name="Youssef S.A."/>
            <person name="El-Shabrawy E.S.M."/>
            <person name="Shalaby A.B.A."/>
            <person name="Houterman P."/>
            <person name="Brock N.L."/>
            <person name="Burkhardt I."/>
            <person name="Tsavkelova E.A."/>
            <person name="Dickschat J.S."/>
            <person name="Galuszka P."/>
            <person name="Gueldener U."/>
            <person name="Tudzynski B."/>
        </authorList>
    </citation>
    <scope>NUCLEOTIDE SEQUENCE [LARGE SCALE GENOMIC DNA]</scope>
    <source>
        <strain evidence="3">ET1</strain>
    </source>
</reference>
<evidence type="ECO:0000313" key="3">
    <source>
        <dbReference type="Proteomes" id="UP000183971"/>
    </source>
</evidence>
<dbReference type="RefSeq" id="XP_031077271.1">
    <property type="nucleotide sequence ID" value="XM_031226767.1"/>
</dbReference>
<dbReference type="Proteomes" id="UP000183971">
    <property type="component" value="Unassembled WGS sequence"/>
</dbReference>
<accession>A0A1L7V776</accession>
<dbReference type="AlphaFoldDB" id="A0A1L7V776"/>
<organism evidence="2 3">
    <name type="scientific">Fusarium proliferatum (strain ET1)</name>
    <name type="common">Orchid endophyte fungus</name>
    <dbReference type="NCBI Taxonomy" id="1227346"/>
    <lineage>
        <taxon>Eukaryota</taxon>
        <taxon>Fungi</taxon>
        <taxon>Dikarya</taxon>
        <taxon>Ascomycota</taxon>
        <taxon>Pezizomycotina</taxon>
        <taxon>Sordariomycetes</taxon>
        <taxon>Hypocreomycetidae</taxon>
        <taxon>Hypocreales</taxon>
        <taxon>Nectriaceae</taxon>
        <taxon>Fusarium</taxon>
        <taxon>Fusarium fujikuroi species complex</taxon>
    </lineage>
</organism>
<proteinExistence type="predicted"/>